<dbReference type="GO" id="GO:0030170">
    <property type="term" value="F:pyridoxal phosphate binding"/>
    <property type="evidence" value="ECO:0007669"/>
    <property type="project" value="InterPro"/>
</dbReference>
<reference evidence="5 6" key="1">
    <citation type="journal article" date="2015" name="Nature">
        <title>rRNA introns, odd ribosomes, and small enigmatic genomes across a large radiation of phyla.</title>
        <authorList>
            <person name="Brown C.T."/>
            <person name="Hug L.A."/>
            <person name="Thomas B.C."/>
            <person name="Sharon I."/>
            <person name="Castelle C.J."/>
            <person name="Singh A."/>
            <person name="Wilkins M.J."/>
            <person name="Williams K.H."/>
            <person name="Banfield J.F."/>
        </authorList>
    </citation>
    <scope>NUCLEOTIDE SEQUENCE [LARGE SCALE GENOMIC DNA]</scope>
</reference>
<comment type="caution">
    <text evidence="5">The sequence shown here is derived from an EMBL/GenBank/DDBJ whole genome shotgun (WGS) entry which is preliminary data.</text>
</comment>
<organism evidence="5 6">
    <name type="scientific">Candidatus Gottesmanbacteria bacterium GW2011_GWA2_42_18</name>
    <dbReference type="NCBI Taxonomy" id="1618442"/>
    <lineage>
        <taxon>Bacteria</taxon>
        <taxon>Candidatus Gottesmaniibacteriota</taxon>
    </lineage>
</organism>
<dbReference type="Proteomes" id="UP000034320">
    <property type="component" value="Unassembled WGS sequence"/>
</dbReference>
<dbReference type="GO" id="GO:0009097">
    <property type="term" value="P:isoleucine biosynthetic process"/>
    <property type="evidence" value="ECO:0007669"/>
    <property type="project" value="TreeGrafter"/>
</dbReference>
<evidence type="ECO:0000256" key="2">
    <source>
        <dbReference type="ARBA" id="ARBA00022898"/>
    </source>
</evidence>
<evidence type="ECO:0000313" key="5">
    <source>
        <dbReference type="EMBL" id="KKS46458.1"/>
    </source>
</evidence>
<name>A0A0G1C9Z6_9BACT</name>
<evidence type="ECO:0000256" key="3">
    <source>
        <dbReference type="ARBA" id="ARBA00023239"/>
    </source>
</evidence>
<dbReference type="InterPro" id="IPR000634">
    <property type="entry name" value="Ser/Thr_deHydtase_PyrdxlP-BS"/>
</dbReference>
<keyword evidence="3" id="KW-0456">Lyase</keyword>
<dbReference type="EMBL" id="LCDD01000017">
    <property type="protein sequence ID" value="KKS46458.1"/>
    <property type="molecule type" value="Genomic_DNA"/>
</dbReference>
<dbReference type="InterPro" id="IPR036052">
    <property type="entry name" value="TrpB-like_PALP_sf"/>
</dbReference>
<sequence>MKKTNQGIWQFAERLPELPLSFRLTLGEGNTNLIAKNRVYFKCEYENPTGSIKDRGLCFQIAKLAENKVRHAVISSSGNAAVAAAAYCRLAGIELSVFVSPNIKKGKLAVLKEKADVHIDNRPVSRAHQYALNNNFYNLRQSTDLNAAFGFETVSFEINEAIGKIDDLFLAVSSGTALKGMADGFKKLGYHPRFHAVQTAKIHPLAGQFDNDFIPEKISLADAIVARVLPREKELLNIIRESGGFGWVIPNIDMQKARSALLKIGLDSSFEGAAAYAAVEKAKRKGFPLGKTAVILTGKYYG</sequence>
<dbReference type="Pfam" id="PF00291">
    <property type="entry name" value="PALP"/>
    <property type="match status" value="1"/>
</dbReference>
<dbReference type="PANTHER" id="PTHR48078">
    <property type="entry name" value="THREONINE DEHYDRATASE, MITOCHONDRIAL-RELATED"/>
    <property type="match status" value="1"/>
</dbReference>
<dbReference type="PROSITE" id="PS00165">
    <property type="entry name" value="DEHYDRATASE_SER_THR"/>
    <property type="match status" value="1"/>
</dbReference>
<gene>
    <name evidence="5" type="ORF">UV09_C0017G0046</name>
</gene>
<dbReference type="SUPFAM" id="SSF53686">
    <property type="entry name" value="Tryptophan synthase beta subunit-like PLP-dependent enzymes"/>
    <property type="match status" value="1"/>
</dbReference>
<dbReference type="GO" id="GO:0004794">
    <property type="term" value="F:threonine deaminase activity"/>
    <property type="evidence" value="ECO:0007669"/>
    <property type="project" value="TreeGrafter"/>
</dbReference>
<keyword evidence="2" id="KW-0663">Pyridoxal phosphate</keyword>
<comment type="cofactor">
    <cofactor evidence="1">
        <name>pyridoxal 5'-phosphate</name>
        <dbReference type="ChEBI" id="CHEBI:597326"/>
    </cofactor>
</comment>
<dbReference type="GO" id="GO:0003941">
    <property type="term" value="F:L-serine ammonia-lyase activity"/>
    <property type="evidence" value="ECO:0007669"/>
    <property type="project" value="TreeGrafter"/>
</dbReference>
<feature type="domain" description="Tryptophan synthase beta chain-like PALP" evidence="4">
    <location>
        <begin position="25"/>
        <end position="298"/>
    </location>
</feature>
<accession>A0A0G1C9Z6</accession>
<dbReference type="GO" id="GO:0006567">
    <property type="term" value="P:L-threonine catabolic process"/>
    <property type="evidence" value="ECO:0007669"/>
    <property type="project" value="TreeGrafter"/>
</dbReference>
<dbReference type="InterPro" id="IPR050147">
    <property type="entry name" value="Ser/Thr_Dehydratase"/>
</dbReference>
<protein>
    <submittedName>
        <fullName evidence="5">Threonine synthase</fullName>
    </submittedName>
</protein>
<dbReference type="PANTHER" id="PTHR48078:SF6">
    <property type="entry name" value="L-THREONINE DEHYDRATASE CATABOLIC TDCB"/>
    <property type="match status" value="1"/>
</dbReference>
<dbReference type="AlphaFoldDB" id="A0A0G1C9Z6"/>
<evidence type="ECO:0000313" key="6">
    <source>
        <dbReference type="Proteomes" id="UP000034320"/>
    </source>
</evidence>
<evidence type="ECO:0000259" key="4">
    <source>
        <dbReference type="Pfam" id="PF00291"/>
    </source>
</evidence>
<proteinExistence type="predicted"/>
<dbReference type="InterPro" id="IPR001926">
    <property type="entry name" value="TrpB-like_PALP"/>
</dbReference>
<evidence type="ECO:0000256" key="1">
    <source>
        <dbReference type="ARBA" id="ARBA00001933"/>
    </source>
</evidence>
<dbReference type="GO" id="GO:0006565">
    <property type="term" value="P:L-serine catabolic process"/>
    <property type="evidence" value="ECO:0007669"/>
    <property type="project" value="TreeGrafter"/>
</dbReference>
<dbReference type="Gene3D" id="3.40.50.1100">
    <property type="match status" value="2"/>
</dbReference>